<gene>
    <name evidence="1" type="ORF">LY79DRAFT_247662</name>
</gene>
<dbReference type="EMBL" id="JAHLJV010000004">
    <property type="protein sequence ID" value="KAK1598553.1"/>
    <property type="molecule type" value="Genomic_DNA"/>
</dbReference>
<organism evidence="1 2">
    <name type="scientific">Colletotrichum navitas</name>
    <dbReference type="NCBI Taxonomy" id="681940"/>
    <lineage>
        <taxon>Eukaryota</taxon>
        <taxon>Fungi</taxon>
        <taxon>Dikarya</taxon>
        <taxon>Ascomycota</taxon>
        <taxon>Pezizomycotina</taxon>
        <taxon>Sordariomycetes</taxon>
        <taxon>Hypocreomycetidae</taxon>
        <taxon>Glomerellales</taxon>
        <taxon>Glomerellaceae</taxon>
        <taxon>Colletotrichum</taxon>
        <taxon>Colletotrichum graminicola species complex</taxon>
    </lineage>
</organism>
<accession>A0AAD8Q9L9</accession>
<evidence type="ECO:0000313" key="2">
    <source>
        <dbReference type="Proteomes" id="UP001230504"/>
    </source>
</evidence>
<dbReference type="AlphaFoldDB" id="A0AAD8Q9L9"/>
<protein>
    <submittedName>
        <fullName evidence="1">Uncharacterized protein</fullName>
    </submittedName>
</protein>
<comment type="caution">
    <text evidence="1">The sequence shown here is derived from an EMBL/GenBank/DDBJ whole genome shotgun (WGS) entry which is preliminary data.</text>
</comment>
<reference evidence="1" key="1">
    <citation type="submission" date="2021-06" db="EMBL/GenBank/DDBJ databases">
        <title>Comparative genomics, transcriptomics and evolutionary studies reveal genomic signatures of adaptation to plant cell wall in hemibiotrophic fungi.</title>
        <authorList>
            <consortium name="DOE Joint Genome Institute"/>
            <person name="Baroncelli R."/>
            <person name="Diaz J.F."/>
            <person name="Benocci T."/>
            <person name="Peng M."/>
            <person name="Battaglia E."/>
            <person name="Haridas S."/>
            <person name="Andreopoulos W."/>
            <person name="Labutti K."/>
            <person name="Pangilinan J."/>
            <person name="Floch G.L."/>
            <person name="Makela M.R."/>
            <person name="Henrissat B."/>
            <person name="Grigoriev I.V."/>
            <person name="Crouch J.A."/>
            <person name="De Vries R.P."/>
            <person name="Sukno S.A."/>
            <person name="Thon M.R."/>
        </authorList>
    </citation>
    <scope>NUCLEOTIDE SEQUENCE</scope>
    <source>
        <strain evidence="1">CBS 125086</strain>
    </source>
</reference>
<name>A0AAD8Q9L9_9PEZI</name>
<evidence type="ECO:0000313" key="1">
    <source>
        <dbReference type="EMBL" id="KAK1598553.1"/>
    </source>
</evidence>
<dbReference type="GeneID" id="85436056"/>
<sequence length="119" mass="13867">MYGVDDLFVGVQFVQVLHHDISDTPKKPKTMLCVVHRHFIKWYLSGEGFFSRPSKRARDDCVRLYEQVSSFLFFYKLATRAMALLAEPMMELSSEAPGTEGVVVVSWQPGRRGRRRWQR</sequence>
<keyword evidence="2" id="KW-1185">Reference proteome</keyword>
<dbReference type="RefSeq" id="XP_060419230.1">
    <property type="nucleotide sequence ID" value="XM_060551816.1"/>
</dbReference>
<dbReference type="Proteomes" id="UP001230504">
    <property type="component" value="Unassembled WGS sequence"/>
</dbReference>
<proteinExistence type="predicted"/>